<proteinExistence type="inferred from homology"/>
<keyword evidence="6" id="KW-0256">Endoplasmic reticulum</keyword>
<dbReference type="eggNOG" id="KOG2667">
    <property type="taxonomic scope" value="Eukaryota"/>
</dbReference>
<dbReference type="GO" id="GO:0006888">
    <property type="term" value="P:endoplasmic reticulum to Golgi vesicle-mediated transport"/>
    <property type="evidence" value="ECO:0007669"/>
    <property type="project" value="UniProtKB-UniRule"/>
</dbReference>
<evidence type="ECO:0000256" key="1">
    <source>
        <dbReference type="ARBA" id="ARBA00004141"/>
    </source>
</evidence>
<evidence type="ECO:0000259" key="7">
    <source>
        <dbReference type="Pfam" id="PF07970"/>
    </source>
</evidence>
<keyword evidence="4 6" id="KW-1133">Transmembrane helix</keyword>
<protein>
    <recommendedName>
        <fullName evidence="6">Endoplasmic reticulum-Golgi intermediate compartment protein</fullName>
    </recommendedName>
</protein>
<dbReference type="Proteomes" id="UP000182444">
    <property type="component" value="Chromosome 1C"/>
</dbReference>
<dbReference type="Pfam" id="PF07970">
    <property type="entry name" value="COPIIcoated_ERV"/>
    <property type="match status" value="1"/>
</dbReference>
<feature type="transmembrane region" description="Helical" evidence="6">
    <location>
        <begin position="27"/>
        <end position="47"/>
    </location>
</feature>
<dbReference type="GeneID" id="2909525"/>
<dbReference type="GO" id="GO:0005789">
    <property type="term" value="C:endoplasmic reticulum membrane"/>
    <property type="evidence" value="ECO:0007669"/>
    <property type="project" value="UniProtKB-SubCell"/>
</dbReference>
<evidence type="ECO:0000313" key="9">
    <source>
        <dbReference type="EMBL" id="AOW02788.1"/>
    </source>
</evidence>
<feature type="domain" description="Endoplasmic reticulum vesicle transporter N-terminal" evidence="8">
    <location>
        <begin position="7"/>
        <end position="94"/>
    </location>
</feature>
<comment type="subcellular location">
    <subcellularLocation>
        <location evidence="6">Endoplasmic reticulum membrane</location>
        <topology evidence="6">Multi-pass membrane protein</topology>
    </subcellularLocation>
    <subcellularLocation>
        <location evidence="6">Endoplasmic reticulum-Golgi intermediate compartment membrane</location>
        <topology evidence="6">Multi-pass membrane protein</topology>
    </subcellularLocation>
    <subcellularLocation>
        <location evidence="6">Golgi apparatus membrane</location>
        <topology evidence="6">Multi-pass membrane protein</topology>
    </subcellularLocation>
    <subcellularLocation>
        <location evidence="1">Membrane</location>
        <topology evidence="1">Multi-pass membrane protein</topology>
    </subcellularLocation>
</comment>
<dbReference type="GO" id="GO:0033116">
    <property type="term" value="C:endoplasmic reticulum-Golgi intermediate compartment membrane"/>
    <property type="evidence" value="ECO:0007669"/>
    <property type="project" value="UniProtKB-SubCell"/>
</dbReference>
<dbReference type="RefSeq" id="XP_501785.1">
    <property type="nucleotide sequence ID" value="XM_501785.1"/>
</dbReference>
<dbReference type="InterPro" id="IPR045888">
    <property type="entry name" value="Erv"/>
</dbReference>
<dbReference type="Pfam" id="PF13850">
    <property type="entry name" value="ERGIC_N"/>
    <property type="match status" value="1"/>
</dbReference>
<dbReference type="EMBL" id="CP017555">
    <property type="protein sequence ID" value="AOW02788.1"/>
    <property type="molecule type" value="Genomic_DNA"/>
</dbReference>
<keyword evidence="6" id="KW-0931">ER-Golgi transport</keyword>
<feature type="transmembrane region" description="Helical" evidence="6">
    <location>
        <begin position="363"/>
        <end position="384"/>
    </location>
</feature>
<keyword evidence="3 6" id="KW-0812">Transmembrane</keyword>
<gene>
    <name evidence="10" type="ORF">B0I71DRAFT_131240</name>
    <name evidence="9" type="ORF">YALI1_C18268g</name>
</gene>
<comment type="similarity">
    <text evidence="2 6">Belongs to the ERGIC family.</text>
</comment>
<feature type="domain" description="Endoplasmic reticulum vesicle transporter C-terminal" evidence="7">
    <location>
        <begin position="144"/>
        <end position="385"/>
    </location>
</feature>
<dbReference type="GO" id="GO:0061852">
    <property type="term" value="C:retrograde transporter complex, Golgi to ER"/>
    <property type="evidence" value="ECO:0007669"/>
    <property type="project" value="EnsemblFungi"/>
</dbReference>
<evidence type="ECO:0000313" key="11">
    <source>
        <dbReference type="Proteomes" id="UP000182444"/>
    </source>
</evidence>
<dbReference type="GO" id="GO:0030134">
    <property type="term" value="C:COPII-coated ER to Golgi transport vesicle"/>
    <property type="evidence" value="ECO:0007669"/>
    <property type="project" value="EnsemblFungi"/>
</dbReference>
<organism evidence="9 11">
    <name type="scientific">Yarrowia lipolytica</name>
    <name type="common">Candida lipolytica</name>
    <dbReference type="NCBI Taxonomy" id="4952"/>
    <lineage>
        <taxon>Eukaryota</taxon>
        <taxon>Fungi</taxon>
        <taxon>Dikarya</taxon>
        <taxon>Ascomycota</taxon>
        <taxon>Saccharomycotina</taxon>
        <taxon>Dipodascomycetes</taxon>
        <taxon>Dipodascales</taxon>
        <taxon>Dipodascales incertae sedis</taxon>
        <taxon>Yarrowia</taxon>
    </lineage>
</organism>
<dbReference type="AlphaFoldDB" id="A0A1D8NAY0"/>
<name>A0A1D8NAY0_YARLL</name>
<evidence type="ECO:0000313" key="12">
    <source>
        <dbReference type="Proteomes" id="UP000256601"/>
    </source>
</evidence>
<sequence length="401" mass="44882">MLSKLFRYDAFAKPTADATIKTASGGIVTLLAILLIVVLTISEYWAYTTPVMRSQMTVDRYRGDRLDIHLNITFPQLPCSLVTLDIIDSSGEVQQSVDHDMTKVTLDERGNILSSEALTLGENPDSKAVAKRTFLDDPNYCGSCYGAESEPDQCCNTCEQVRAAYATKGWAFTDGSGVEQCEVIGFKEQLKAQYNQGCNIAGKFTVQKVAGNFHFAPGVSSHRDEQHLHDLSHFKDPEAPFTFSHIIHDLSFGEQVDVSGLDWDKGVAMETSPLENTPHHTDNKWFRFNYFTKVVSTRFEFLDGKKIETNQYAATAHERPLQGGRDEDHQNTRHMRGGLPGVFFSYDISPMRIVNKQEYRSHFGAFVMQVVATIGGVLTVAAVLDRGIYEVDQVLKRKKDQ</sequence>
<dbReference type="OMA" id="QRHEGCR"/>
<dbReference type="InterPro" id="IPR012936">
    <property type="entry name" value="Erv_C"/>
</dbReference>
<evidence type="ECO:0000256" key="6">
    <source>
        <dbReference type="RuleBase" id="RU369013"/>
    </source>
</evidence>
<evidence type="ECO:0000256" key="3">
    <source>
        <dbReference type="ARBA" id="ARBA00022692"/>
    </source>
</evidence>
<evidence type="ECO:0000313" key="10">
    <source>
        <dbReference type="EMBL" id="RDW26241.1"/>
    </source>
</evidence>
<keyword evidence="6" id="KW-0813">Transport</keyword>
<dbReference type="PANTHER" id="PTHR10984">
    <property type="entry name" value="ENDOPLASMIC RETICULUM-GOLGI INTERMEDIATE COMPARTMENT PROTEIN"/>
    <property type="match status" value="1"/>
</dbReference>
<comment type="function">
    <text evidence="6">Plays a role in transport between endoplasmic reticulum and Golgi.</text>
</comment>
<evidence type="ECO:0000256" key="5">
    <source>
        <dbReference type="ARBA" id="ARBA00023136"/>
    </source>
</evidence>
<reference evidence="10 12" key="2">
    <citation type="submission" date="2018-07" db="EMBL/GenBank/DDBJ databases">
        <title>Draft Genome Assemblies for Five Robust Yarrowia lipolytica Strains Exhibiting High Lipid Production and Pentose Sugar Utilization and Sugar Alcohol Secretion from Undetoxified Lignocellulosic Biomass Hydrolysates.</title>
        <authorList>
            <consortium name="DOE Joint Genome Institute"/>
            <person name="Walker C."/>
            <person name="Ryu S."/>
            <person name="Na H."/>
            <person name="Zane M."/>
            <person name="LaButti K."/>
            <person name="Lipzen A."/>
            <person name="Haridas S."/>
            <person name="Barry K."/>
            <person name="Grigoriev I.V."/>
            <person name="Quarterman J."/>
            <person name="Slininger P."/>
            <person name="Dien B."/>
            <person name="Trinh C.T."/>
        </authorList>
    </citation>
    <scope>NUCLEOTIDE SEQUENCE [LARGE SCALE GENOMIC DNA]</scope>
    <source>
        <strain evidence="10 12">YB392</strain>
    </source>
</reference>
<dbReference type="VEuPathDB" id="FungiDB:YALI0_C13112g"/>
<dbReference type="PANTHER" id="PTHR10984:SF25">
    <property type="entry name" value="ENDOPLASMIC RETICULUM-GOLGI INTERMEDIATE COMPARTMENT PROTEIN 3"/>
    <property type="match status" value="1"/>
</dbReference>
<evidence type="ECO:0000256" key="4">
    <source>
        <dbReference type="ARBA" id="ARBA00022989"/>
    </source>
</evidence>
<keyword evidence="6" id="KW-0333">Golgi apparatus</keyword>
<dbReference type="GO" id="GO:0000139">
    <property type="term" value="C:Golgi membrane"/>
    <property type="evidence" value="ECO:0007669"/>
    <property type="project" value="UniProtKB-SubCell"/>
</dbReference>
<dbReference type="EMBL" id="KZ858983">
    <property type="protein sequence ID" value="RDW26241.1"/>
    <property type="molecule type" value="Genomic_DNA"/>
</dbReference>
<accession>A0A1D8NAY0</accession>
<evidence type="ECO:0000256" key="2">
    <source>
        <dbReference type="ARBA" id="ARBA00005648"/>
    </source>
</evidence>
<dbReference type="VEuPathDB" id="FungiDB:YALI1_C18268g"/>
<dbReference type="OrthoDB" id="270930at2759"/>
<dbReference type="GO" id="GO:0006890">
    <property type="term" value="P:retrograde vesicle-mediated transport, Golgi to endoplasmic reticulum"/>
    <property type="evidence" value="ECO:0007669"/>
    <property type="project" value="EnsemblFungi"/>
</dbReference>
<dbReference type="KEGG" id="yli:2909525"/>
<dbReference type="Proteomes" id="UP000256601">
    <property type="component" value="Unassembled WGS sequence"/>
</dbReference>
<dbReference type="InterPro" id="IPR039542">
    <property type="entry name" value="Erv_N"/>
</dbReference>
<evidence type="ECO:0000259" key="8">
    <source>
        <dbReference type="Pfam" id="PF13850"/>
    </source>
</evidence>
<reference evidence="9 11" key="1">
    <citation type="journal article" date="2016" name="PLoS ONE">
        <title>Sequence Assembly of Yarrowia lipolytica Strain W29/CLIB89 Shows Transposable Element Diversity.</title>
        <authorList>
            <person name="Magnan C."/>
            <person name="Yu J."/>
            <person name="Chang I."/>
            <person name="Jahn E."/>
            <person name="Kanomata Y."/>
            <person name="Wu J."/>
            <person name="Zeller M."/>
            <person name="Oakes M."/>
            <person name="Baldi P."/>
            <person name="Sandmeyer S."/>
        </authorList>
    </citation>
    <scope>NUCLEOTIDE SEQUENCE [LARGE SCALE GENOMIC DNA]</scope>
    <source>
        <strain evidence="9">CLIB89</strain>
        <strain evidence="11">CLIB89(W29)</strain>
    </source>
</reference>
<keyword evidence="5 6" id="KW-0472">Membrane</keyword>